<keyword evidence="2" id="KW-1185">Reference proteome</keyword>
<reference evidence="1 2" key="1">
    <citation type="submission" date="2015-01" db="EMBL/GenBank/DDBJ databases">
        <title>Evolution of Trichinella species and genotypes.</title>
        <authorList>
            <person name="Korhonen P.K."/>
            <person name="Edoardo P."/>
            <person name="Giuseppe L.R."/>
            <person name="Gasser R.B."/>
        </authorList>
    </citation>
    <scope>NUCLEOTIDE SEQUENCE [LARGE SCALE GENOMIC DNA]</scope>
    <source>
        <strain evidence="1">ISS37</strain>
    </source>
</reference>
<proteinExistence type="predicted"/>
<dbReference type="Proteomes" id="UP000054630">
    <property type="component" value="Unassembled WGS sequence"/>
</dbReference>
<protein>
    <recommendedName>
        <fullName evidence="3">Peptidase A2 domain-containing protein</fullName>
    </recommendedName>
</protein>
<organism evidence="1 2">
    <name type="scientific">Trichinella nelsoni</name>
    <dbReference type="NCBI Taxonomy" id="6336"/>
    <lineage>
        <taxon>Eukaryota</taxon>
        <taxon>Metazoa</taxon>
        <taxon>Ecdysozoa</taxon>
        <taxon>Nematoda</taxon>
        <taxon>Enoplea</taxon>
        <taxon>Dorylaimia</taxon>
        <taxon>Trichinellida</taxon>
        <taxon>Trichinellidae</taxon>
        <taxon>Trichinella</taxon>
    </lineage>
</organism>
<sequence>MILIANAYSNTEELAEKADKLVAVSGNSSGSVYAVRDHVTDLRRLALDASARVAPDSKHLLFSITVRNSGYRLADAVPLADILGKQTARDLMAVGTPGNRSRCLFFVQERKYGMRFLVDTGLEVSVVPLSTIRRSQLHTSDIPRLTAANVTPIDVVGSRELTVDEGITRPMSWKFIVA</sequence>
<dbReference type="AlphaFoldDB" id="A0A0V0S868"/>
<evidence type="ECO:0008006" key="3">
    <source>
        <dbReference type="Google" id="ProtNLM"/>
    </source>
</evidence>
<name>A0A0V0S868_9BILA</name>
<dbReference type="OrthoDB" id="6276451at2759"/>
<dbReference type="STRING" id="6336.A0A0V0S868"/>
<evidence type="ECO:0000313" key="2">
    <source>
        <dbReference type="Proteomes" id="UP000054630"/>
    </source>
</evidence>
<comment type="caution">
    <text evidence="1">The sequence shown here is derived from an EMBL/GenBank/DDBJ whole genome shotgun (WGS) entry which is preliminary data.</text>
</comment>
<dbReference type="EMBL" id="JYDL01000028">
    <property type="protein sequence ID" value="KRX22944.1"/>
    <property type="molecule type" value="Genomic_DNA"/>
</dbReference>
<accession>A0A0V0S868</accession>
<gene>
    <name evidence="1" type="ORF">T07_12615</name>
</gene>
<evidence type="ECO:0000313" key="1">
    <source>
        <dbReference type="EMBL" id="KRX22944.1"/>
    </source>
</evidence>